<keyword evidence="1" id="KW-0408">Iron</keyword>
<sequence length="294" mass="33141">MTSTPPDLGLGSDAGRAATSQVTGGAPLLDFDGRSTPYIDYQSITVLLGLQHPRSTEPAELTFYILGQVKELLFKLIYQEMVRVRGLLDDDDIPQAVWALRRSRRVVDLLVSSWDVLGTLSPNEFNAFRDHLGQASGFQSYMYRMVEYVLGNKVPELARPHRKVPQVNEAVQQALHSPSLYDAALALLSRRGAGIPPELLRRDFSRPYRPDQRVERAWAEVYRDSGPTDHLFLLAEALMDIAEGMCRWRSVHLLTVERVIGFKPGTGGTQGVAWLRRISEHRFFPELWTARGLL</sequence>
<keyword evidence="1" id="KW-0560">Oxidoreductase</keyword>
<dbReference type="EC" id="1.13.11.11" evidence="1"/>
<dbReference type="SUPFAM" id="SSF140959">
    <property type="entry name" value="Indolic compounds 2,3-dioxygenase-like"/>
    <property type="match status" value="1"/>
</dbReference>
<comment type="function">
    <text evidence="1">Heme-dependent dioxygenase that catalyzes the oxidative cleavage of the L-tryptophan (L-Trp) pyrrole ring and converts L-tryptophan to N-formyl-L-kynurenine. Catalyzes the oxidative cleavage of the indole moiety.</text>
</comment>
<keyword evidence="1" id="KW-0223">Dioxygenase</keyword>
<gene>
    <name evidence="1" type="primary">kynA</name>
    <name evidence="2" type="ORF">AB0L16_26555</name>
</gene>
<keyword evidence="1" id="KW-0349">Heme</keyword>
<dbReference type="InterPro" id="IPR004981">
    <property type="entry name" value="Trp_2_3_dOase"/>
</dbReference>
<dbReference type="PANTHER" id="PTHR10138:SF0">
    <property type="entry name" value="TRYPTOPHAN 2,3-DIOXYGENASE"/>
    <property type="match status" value="1"/>
</dbReference>
<dbReference type="PANTHER" id="PTHR10138">
    <property type="entry name" value="TRYPTOPHAN 2,3-DIOXYGENASE"/>
    <property type="match status" value="1"/>
</dbReference>
<comment type="caution">
    <text evidence="1">Lacks conserved residue(s) required for the propagation of feature annotation.</text>
</comment>
<proteinExistence type="inferred from homology"/>
<evidence type="ECO:0000313" key="2">
    <source>
        <dbReference type="EMBL" id="MEV5509957.1"/>
    </source>
</evidence>
<dbReference type="EMBL" id="JBFAUK010000026">
    <property type="protein sequence ID" value="MEV5509957.1"/>
    <property type="molecule type" value="Genomic_DNA"/>
</dbReference>
<keyword evidence="1" id="KW-0823">Tryptophan catabolism</keyword>
<comment type="similarity">
    <text evidence="1">Belongs to the tryptophan 2,3-dioxygenase family.</text>
</comment>
<dbReference type="Proteomes" id="UP001552594">
    <property type="component" value="Unassembled WGS sequence"/>
</dbReference>
<accession>A0ABV3K468</accession>
<organism evidence="2 3">
    <name type="scientific">Streptomyces orinoci</name>
    <name type="common">Streptoverticillium orinoci</name>
    <dbReference type="NCBI Taxonomy" id="67339"/>
    <lineage>
        <taxon>Bacteria</taxon>
        <taxon>Bacillati</taxon>
        <taxon>Actinomycetota</taxon>
        <taxon>Actinomycetes</taxon>
        <taxon>Kitasatosporales</taxon>
        <taxon>Streptomycetaceae</taxon>
        <taxon>Streptomyces</taxon>
    </lineage>
</organism>
<name>A0ABV3K468_STRON</name>
<dbReference type="RefSeq" id="WP_109279852.1">
    <property type="nucleotide sequence ID" value="NZ_JBFAUK010000026.1"/>
</dbReference>
<protein>
    <recommendedName>
        <fullName evidence="1">Tryptophan 2,3-dioxygenase</fullName>
        <shortName evidence="1">TDO</shortName>
        <ecNumber evidence="1">1.13.11.11</ecNumber>
    </recommendedName>
    <alternativeName>
        <fullName evidence="1">Tryptamin 2,3-dioxygenase</fullName>
    </alternativeName>
    <alternativeName>
        <fullName evidence="1">Tryptophan oxygenase</fullName>
        <shortName evidence="1">TO</shortName>
        <shortName evidence="1">TRPO</shortName>
    </alternativeName>
    <alternativeName>
        <fullName evidence="1">Tryptophan pyrrolase</fullName>
    </alternativeName>
    <alternativeName>
        <fullName evidence="1">Tryptophanase</fullName>
    </alternativeName>
</protein>
<evidence type="ECO:0000256" key="1">
    <source>
        <dbReference type="HAMAP-Rule" id="MF_01972"/>
    </source>
</evidence>
<comment type="cofactor">
    <cofactor evidence="1">
        <name>heme</name>
        <dbReference type="ChEBI" id="CHEBI:30413"/>
    </cofactor>
    <text evidence="1">Binds 1 heme group per subunit.</text>
</comment>
<feature type="binding site" evidence="1">
    <location>
        <position position="129"/>
    </location>
    <ligand>
        <name>substrate</name>
    </ligand>
</feature>
<reference evidence="2 3" key="1">
    <citation type="submission" date="2024-06" db="EMBL/GenBank/DDBJ databases">
        <title>The Natural Products Discovery Center: Release of the First 8490 Sequenced Strains for Exploring Actinobacteria Biosynthetic Diversity.</title>
        <authorList>
            <person name="Kalkreuter E."/>
            <person name="Kautsar S.A."/>
            <person name="Yang D."/>
            <person name="Bader C.D."/>
            <person name="Teijaro C.N."/>
            <person name="Fluegel L."/>
            <person name="Davis C.M."/>
            <person name="Simpson J.R."/>
            <person name="Lauterbach L."/>
            <person name="Steele A.D."/>
            <person name="Gui C."/>
            <person name="Meng S."/>
            <person name="Li G."/>
            <person name="Viehrig K."/>
            <person name="Ye F."/>
            <person name="Su P."/>
            <person name="Kiefer A.F."/>
            <person name="Nichols A."/>
            <person name="Cepeda A.J."/>
            <person name="Yan W."/>
            <person name="Fan B."/>
            <person name="Jiang Y."/>
            <person name="Adhikari A."/>
            <person name="Zheng C.-J."/>
            <person name="Schuster L."/>
            <person name="Cowan T.M."/>
            <person name="Smanski M.J."/>
            <person name="Chevrette M.G."/>
            <person name="De Carvalho L.P.S."/>
            <person name="Shen B."/>
        </authorList>
    </citation>
    <scope>NUCLEOTIDE SEQUENCE [LARGE SCALE GENOMIC DNA]</scope>
    <source>
        <strain evidence="2 3">NPDC052347</strain>
    </source>
</reference>
<feature type="binding site" evidence="1">
    <location>
        <position position="266"/>
    </location>
    <ligand>
        <name>substrate</name>
    </ligand>
</feature>
<comment type="catalytic activity">
    <reaction evidence="1">
        <text>L-tryptophan + O2 = N-formyl-L-kynurenine</text>
        <dbReference type="Rhea" id="RHEA:24536"/>
        <dbReference type="ChEBI" id="CHEBI:15379"/>
        <dbReference type="ChEBI" id="CHEBI:57912"/>
        <dbReference type="ChEBI" id="CHEBI:58629"/>
        <dbReference type="EC" id="1.13.11.11"/>
    </reaction>
</comment>
<comment type="caution">
    <text evidence="2">The sequence shown here is derived from an EMBL/GenBank/DDBJ whole genome shotgun (WGS) entry which is preliminary data.</text>
</comment>
<keyword evidence="1" id="KW-0479">Metal-binding</keyword>
<dbReference type="Gene3D" id="1.20.58.480">
    <property type="match status" value="1"/>
</dbReference>
<keyword evidence="3" id="KW-1185">Reference proteome</keyword>
<dbReference type="Pfam" id="PF03301">
    <property type="entry name" value="Trp_dioxygenase"/>
    <property type="match status" value="1"/>
</dbReference>
<evidence type="ECO:0000313" key="3">
    <source>
        <dbReference type="Proteomes" id="UP001552594"/>
    </source>
</evidence>
<dbReference type="HAMAP" id="MF_01972">
    <property type="entry name" value="T23O"/>
    <property type="match status" value="1"/>
</dbReference>
<dbReference type="InterPro" id="IPR037217">
    <property type="entry name" value="Trp/Indoleamine_2_3_dOase-like"/>
</dbReference>
<feature type="binding site" description="axial binding residue" evidence="1">
    <location>
        <position position="252"/>
    </location>
    <ligand>
        <name>heme</name>
        <dbReference type="ChEBI" id="CHEBI:30413"/>
    </ligand>
    <ligandPart>
        <name>Fe</name>
        <dbReference type="ChEBI" id="CHEBI:18248"/>
    </ligandPart>
</feature>
<comment type="pathway">
    <text evidence="1">Amino-acid degradation; L-tryptophan degradation via kynurenine pathway; L-kynurenine from L-tryptophan: step 1/2.</text>
</comment>
<comment type="subunit">
    <text evidence="1">Homotetramer.</text>
</comment>